<dbReference type="Pfam" id="PF08479">
    <property type="entry name" value="POTRA_2"/>
    <property type="match status" value="1"/>
</dbReference>
<gene>
    <name evidence="6" type="ORF">SAMN04488135_11623</name>
</gene>
<reference evidence="6 7" key="1">
    <citation type="submission" date="2016-11" db="EMBL/GenBank/DDBJ databases">
        <authorList>
            <person name="Jaros S."/>
            <person name="Januszkiewicz K."/>
            <person name="Wedrychowicz H."/>
        </authorList>
    </citation>
    <scope>NUCLEOTIDE SEQUENCE [LARGE SCALE GENOMIC DNA]</scope>
    <source>
        <strain evidence="6 7">CGMCC 1.10190</strain>
    </source>
</reference>
<dbReference type="PANTHER" id="PTHR34597:SF6">
    <property type="entry name" value="BLR6126 PROTEIN"/>
    <property type="match status" value="1"/>
</dbReference>
<dbReference type="PANTHER" id="PTHR34597">
    <property type="entry name" value="SLR1661 PROTEIN"/>
    <property type="match status" value="1"/>
</dbReference>
<feature type="domain" description="Haemolysin activator HlyB C-terminal" evidence="4">
    <location>
        <begin position="249"/>
        <end position="520"/>
    </location>
</feature>
<keyword evidence="7" id="KW-1185">Reference proteome</keyword>
<dbReference type="Gene3D" id="2.40.160.50">
    <property type="entry name" value="membrane protein fhac: a member of the omp85/tpsb transporter family"/>
    <property type="match status" value="1"/>
</dbReference>
<keyword evidence="3" id="KW-0998">Cell outer membrane</keyword>
<evidence type="ECO:0000256" key="3">
    <source>
        <dbReference type="ARBA" id="ARBA00023237"/>
    </source>
</evidence>
<dbReference type="GO" id="GO:0046819">
    <property type="term" value="P:protein secretion by the type V secretion system"/>
    <property type="evidence" value="ECO:0007669"/>
    <property type="project" value="TreeGrafter"/>
</dbReference>
<evidence type="ECO:0000256" key="2">
    <source>
        <dbReference type="ARBA" id="ARBA00022692"/>
    </source>
</evidence>
<dbReference type="AlphaFoldDB" id="A0A1M5ZMD3"/>
<dbReference type="Gene3D" id="3.10.20.310">
    <property type="entry name" value="membrane protein fhac"/>
    <property type="match status" value="1"/>
</dbReference>
<keyword evidence="1" id="KW-1134">Transmembrane beta strand</keyword>
<name>A0A1M5ZMD3_9BURK</name>
<evidence type="ECO:0000259" key="5">
    <source>
        <dbReference type="Pfam" id="PF08479"/>
    </source>
</evidence>
<protein>
    <submittedName>
        <fullName evidence="6">Hemolysin activation/secretion protein</fullName>
    </submittedName>
</protein>
<dbReference type="GO" id="GO:0008320">
    <property type="term" value="F:protein transmembrane transporter activity"/>
    <property type="evidence" value="ECO:0007669"/>
    <property type="project" value="TreeGrafter"/>
</dbReference>
<dbReference type="EMBL" id="FQXE01000016">
    <property type="protein sequence ID" value="SHI25334.1"/>
    <property type="molecule type" value="Genomic_DNA"/>
</dbReference>
<organism evidence="6 7">
    <name type="scientific">Pollutimonas bauzanensis</name>
    <dbReference type="NCBI Taxonomy" id="658167"/>
    <lineage>
        <taxon>Bacteria</taxon>
        <taxon>Pseudomonadati</taxon>
        <taxon>Pseudomonadota</taxon>
        <taxon>Betaproteobacteria</taxon>
        <taxon>Burkholderiales</taxon>
        <taxon>Alcaligenaceae</taxon>
        <taxon>Pollutimonas</taxon>
    </lineage>
</organism>
<proteinExistence type="predicted"/>
<dbReference type="Proteomes" id="UP000184226">
    <property type="component" value="Unassembled WGS sequence"/>
</dbReference>
<sequence length="605" mass="65426">MRAVGLASRGGAPGAPRRYVVAAVPSRRRMGEGTVFSVFLLRTESIHMFDVDKKCRAVAACAARISLLSAAGAMALWAGGAAAQSAGAANVAAAAEPGGAVNVMAAEPGGAVNVNEYIVRGNTVLQARDIEKAVYPFLGPQRTLKDIEAARDALQAVYHDRGYQSVFVDLPEQQVAGGIVFLQVSETKVGRVRVVGARHYSPLAIRADVPALSEGAVPDFNQAQVELTELNRGASRQVVPLVKEGALPGTMDVDLKVEDKSPWHASVGLNNDYSADTTKLRSMATIGHDNLWQRGDAFSLTYFTAPEDQDNAKVWSGSYTRRLSDRWNLQFSGFHSDSNVATIGGTNVLGKGYSLGMSAVYSMAPSGNWYNSLSVGIDYKKFDESLVFGGDADDVPLKYVPLTLSYSGYRFTETAQSSFGLSVVAASDSFFGLNSDAEEFDYKRYRANPSFALLRGDASHTHSLFGDWQLALRGAFQLASGPLVSNEQFSAGGATSIRGYLAAERTGDDGALASLEWRTPSLARWLGPRVNEWRFYTFAEYATLRLQDPLPEQESRFNLGSVGFGTRLQVVDWLTASLDWGYPLKDGPNTTKHDPRVNFNVRASF</sequence>
<feature type="domain" description="Polypeptide-transport-associated ShlB-type" evidence="5">
    <location>
        <begin position="113"/>
        <end position="186"/>
    </location>
</feature>
<keyword evidence="2" id="KW-0812">Transmembrane</keyword>
<evidence type="ECO:0000313" key="6">
    <source>
        <dbReference type="EMBL" id="SHI25334.1"/>
    </source>
</evidence>
<dbReference type="InterPro" id="IPR051544">
    <property type="entry name" value="TPS_OM_transporter"/>
</dbReference>
<dbReference type="STRING" id="658167.SAMN04488135_11623"/>
<dbReference type="InterPro" id="IPR005565">
    <property type="entry name" value="Hemolysn_activator_HlyB_C"/>
</dbReference>
<evidence type="ECO:0000259" key="4">
    <source>
        <dbReference type="Pfam" id="PF03865"/>
    </source>
</evidence>
<dbReference type="Pfam" id="PF03865">
    <property type="entry name" value="ShlB"/>
    <property type="match status" value="1"/>
</dbReference>
<dbReference type="InterPro" id="IPR013686">
    <property type="entry name" value="Polypept-transport_assoc_ShlB"/>
</dbReference>
<keyword evidence="1" id="KW-0472">Membrane</keyword>
<evidence type="ECO:0000256" key="1">
    <source>
        <dbReference type="ARBA" id="ARBA00022452"/>
    </source>
</evidence>
<accession>A0A1M5ZMD3</accession>
<dbReference type="GO" id="GO:0098046">
    <property type="term" value="C:type V protein secretion system complex"/>
    <property type="evidence" value="ECO:0007669"/>
    <property type="project" value="TreeGrafter"/>
</dbReference>
<evidence type="ECO:0000313" key="7">
    <source>
        <dbReference type="Proteomes" id="UP000184226"/>
    </source>
</evidence>